<dbReference type="InterPro" id="IPR035905">
    <property type="entry name" value="Barstar-like_sf"/>
</dbReference>
<dbReference type="Gene3D" id="3.30.370.10">
    <property type="entry name" value="Barstar-like"/>
    <property type="match status" value="1"/>
</dbReference>
<dbReference type="Proteomes" id="UP001595765">
    <property type="component" value="Unassembled WGS sequence"/>
</dbReference>
<feature type="domain" description="Barstar (barnase inhibitor)" evidence="2">
    <location>
        <begin position="2"/>
        <end position="97"/>
    </location>
</feature>
<evidence type="ECO:0000313" key="4">
    <source>
        <dbReference type="Proteomes" id="UP001595765"/>
    </source>
</evidence>
<dbReference type="RefSeq" id="WP_386428678.1">
    <property type="nucleotide sequence ID" value="NZ_JBHSBB010000009.1"/>
</dbReference>
<evidence type="ECO:0000259" key="2">
    <source>
        <dbReference type="Pfam" id="PF01337"/>
    </source>
</evidence>
<proteinExistence type="inferred from homology"/>
<evidence type="ECO:0000313" key="3">
    <source>
        <dbReference type="EMBL" id="MFC4032047.1"/>
    </source>
</evidence>
<comment type="similarity">
    <text evidence="1">Belongs to the barstar family.</text>
</comment>
<evidence type="ECO:0000256" key="1">
    <source>
        <dbReference type="ARBA" id="ARBA00006845"/>
    </source>
</evidence>
<dbReference type="InterPro" id="IPR000468">
    <property type="entry name" value="Barstar"/>
</dbReference>
<dbReference type="EMBL" id="JBHSBB010000009">
    <property type="protein sequence ID" value="MFC4032047.1"/>
    <property type="molecule type" value="Genomic_DNA"/>
</dbReference>
<name>A0ABV8HJ12_9ACTN</name>
<organism evidence="3 4">
    <name type="scientific">Streptomyces polygonati</name>
    <dbReference type="NCBI Taxonomy" id="1617087"/>
    <lineage>
        <taxon>Bacteria</taxon>
        <taxon>Bacillati</taxon>
        <taxon>Actinomycetota</taxon>
        <taxon>Actinomycetes</taxon>
        <taxon>Kitasatosporales</taxon>
        <taxon>Streptomycetaceae</taxon>
        <taxon>Streptomyces</taxon>
    </lineage>
</organism>
<dbReference type="SUPFAM" id="SSF52038">
    <property type="entry name" value="Barstar-related"/>
    <property type="match status" value="1"/>
</dbReference>
<gene>
    <name evidence="3" type="ORF">ACFO3J_11190</name>
</gene>
<keyword evidence="4" id="KW-1185">Reference proteome</keyword>
<accession>A0ABV8HJ12</accession>
<protein>
    <submittedName>
        <fullName evidence="3">Barstar family protein</fullName>
    </submittedName>
</protein>
<dbReference type="Pfam" id="PF01337">
    <property type="entry name" value="Barstar"/>
    <property type="match status" value="1"/>
</dbReference>
<comment type="caution">
    <text evidence="3">The sequence shown here is derived from an EMBL/GenBank/DDBJ whole genome shotgun (WGS) entry which is preliminary data.</text>
</comment>
<reference evidence="4" key="1">
    <citation type="journal article" date="2019" name="Int. J. Syst. Evol. Microbiol.">
        <title>The Global Catalogue of Microorganisms (GCM) 10K type strain sequencing project: providing services to taxonomists for standard genome sequencing and annotation.</title>
        <authorList>
            <consortium name="The Broad Institute Genomics Platform"/>
            <consortium name="The Broad Institute Genome Sequencing Center for Infectious Disease"/>
            <person name="Wu L."/>
            <person name="Ma J."/>
        </authorList>
    </citation>
    <scope>NUCLEOTIDE SEQUENCE [LARGE SCALE GENOMIC DNA]</scope>
    <source>
        <strain evidence="4">CGMCC 4.7237</strain>
    </source>
</reference>
<dbReference type="CDD" id="cd05141">
    <property type="entry name" value="Barstar_evA4336-like"/>
    <property type="match status" value="1"/>
</dbReference>
<sequence length="112" mass="12997">MLVLDLAGVRDRRAFMDRCVADLHLPDWFGRTWDALADCLTDLSWWPAEPGGRQLRVRDWQGYAAQMPREWRIVKDVLRDAELFWRHTDTELVVVLEDGQLTPDPEIPGALP</sequence>